<dbReference type="Proteomes" id="UP000324222">
    <property type="component" value="Unassembled WGS sequence"/>
</dbReference>
<protein>
    <submittedName>
        <fullName evidence="1">Uncharacterized protein</fullName>
    </submittedName>
</protein>
<evidence type="ECO:0000313" key="1">
    <source>
        <dbReference type="EMBL" id="MPC39589.1"/>
    </source>
</evidence>
<organism evidence="1 2">
    <name type="scientific">Portunus trituberculatus</name>
    <name type="common">Swimming crab</name>
    <name type="synonym">Neptunus trituberculatus</name>
    <dbReference type="NCBI Taxonomy" id="210409"/>
    <lineage>
        <taxon>Eukaryota</taxon>
        <taxon>Metazoa</taxon>
        <taxon>Ecdysozoa</taxon>
        <taxon>Arthropoda</taxon>
        <taxon>Crustacea</taxon>
        <taxon>Multicrustacea</taxon>
        <taxon>Malacostraca</taxon>
        <taxon>Eumalacostraca</taxon>
        <taxon>Eucarida</taxon>
        <taxon>Decapoda</taxon>
        <taxon>Pleocyemata</taxon>
        <taxon>Brachyura</taxon>
        <taxon>Eubrachyura</taxon>
        <taxon>Portunoidea</taxon>
        <taxon>Portunidae</taxon>
        <taxon>Portuninae</taxon>
        <taxon>Portunus</taxon>
    </lineage>
</organism>
<reference evidence="1 2" key="1">
    <citation type="submission" date="2019-05" db="EMBL/GenBank/DDBJ databases">
        <title>Another draft genome of Portunus trituberculatus and its Hox gene families provides insights of decapod evolution.</title>
        <authorList>
            <person name="Jeong J.-H."/>
            <person name="Song I."/>
            <person name="Kim S."/>
            <person name="Choi T."/>
            <person name="Kim D."/>
            <person name="Ryu S."/>
            <person name="Kim W."/>
        </authorList>
    </citation>
    <scope>NUCLEOTIDE SEQUENCE [LARGE SCALE GENOMIC DNA]</scope>
    <source>
        <tissue evidence="1">Muscle</tissue>
    </source>
</reference>
<proteinExistence type="predicted"/>
<name>A0A5B7F2Y5_PORTR</name>
<dbReference type="EMBL" id="VSRR010004412">
    <property type="protein sequence ID" value="MPC39589.1"/>
    <property type="molecule type" value="Genomic_DNA"/>
</dbReference>
<sequence>MKSCCRRRSEESLCRPISGGPQGRCFAVRVYASSCASSSTSSSSPTFCRSPSHSGLGLLRLSRLAPPRLTFLSIIRRHSAKDATPEPRPVDHVRDVLVQTYGAVLSRLHHAVIRHQDDVDAGQKVPGLQPFDQPAYHLVHVGQLRVHLQASDGELVTRVSYYRSTDWKLMVGAKVGLGVTCGVSVHLSGTCTCSAPGKL</sequence>
<comment type="caution">
    <text evidence="1">The sequence shown here is derived from an EMBL/GenBank/DDBJ whole genome shotgun (WGS) entry which is preliminary data.</text>
</comment>
<dbReference type="AlphaFoldDB" id="A0A5B7F2Y5"/>
<keyword evidence="2" id="KW-1185">Reference proteome</keyword>
<evidence type="ECO:0000313" key="2">
    <source>
        <dbReference type="Proteomes" id="UP000324222"/>
    </source>
</evidence>
<accession>A0A5B7F2Y5</accession>
<gene>
    <name evidence="1" type="ORF">E2C01_033130</name>
</gene>